<dbReference type="GO" id="GO:0003676">
    <property type="term" value="F:nucleic acid binding"/>
    <property type="evidence" value="ECO:0007669"/>
    <property type="project" value="InterPro"/>
</dbReference>
<gene>
    <name evidence="2" type="ORF">BU23DRAFT_554276</name>
</gene>
<dbReference type="OrthoDB" id="5410741at2759"/>
<proteinExistence type="predicted"/>
<dbReference type="AlphaFoldDB" id="A0A6A5VIV0"/>
<dbReference type="EMBL" id="ML976681">
    <property type="protein sequence ID" value="KAF1973287.1"/>
    <property type="molecule type" value="Genomic_DNA"/>
</dbReference>
<keyword evidence="1" id="KW-0175">Coiled coil</keyword>
<sequence length="421" mass="47375">MPPQRTSGRPNDSRNLTEAQKGAIVALRKLSNTEYAYIAGAMGLSISTPQKVFKKVEKACAEASLDPSLNNLLAIVHATRIGPPGAEPKVRNGSKLKSTRHVLQEVGITVSRPTLVKIAHEHRDHDHTYAIVRGVRPKKPELDDDDIRNRERYVAWILTTHKRFAPKLIFVCYDETSKSIGGRNLRGGKRYVWRARGAPANKYALPYRPPSFSLMICAATSTDTTIRSPKRPYLVWVAEEEEDREETLERVRKANERARKLIDNKRARADVAGTQEERALTAGKKGGALRAGCKNPVTPNKFFKYEDFVYKSGKGMNGIWYAERVLKDVVFPYYEAVRANNPCAQVFLVQDNVYLHGLGLRYCAPEIEEKDIRFAPHSPNSPDLHPIERCFGRLKGFLEDYEVKSASKQAKNDAVAFVQSV</sequence>
<evidence type="ECO:0000256" key="1">
    <source>
        <dbReference type="SAM" id="Coils"/>
    </source>
</evidence>
<evidence type="ECO:0000313" key="2">
    <source>
        <dbReference type="EMBL" id="KAF1973287.1"/>
    </source>
</evidence>
<accession>A0A6A5VIV0</accession>
<dbReference type="InterPro" id="IPR036397">
    <property type="entry name" value="RNaseH_sf"/>
</dbReference>
<evidence type="ECO:0000313" key="3">
    <source>
        <dbReference type="Proteomes" id="UP000800036"/>
    </source>
</evidence>
<dbReference type="Gene3D" id="3.30.420.10">
    <property type="entry name" value="Ribonuclease H-like superfamily/Ribonuclease H"/>
    <property type="match status" value="1"/>
</dbReference>
<feature type="coiled-coil region" evidence="1">
    <location>
        <begin position="237"/>
        <end position="268"/>
    </location>
</feature>
<protein>
    <recommendedName>
        <fullName evidence="4">Tc1-like transposase DDE domain-containing protein</fullName>
    </recommendedName>
</protein>
<organism evidence="2 3">
    <name type="scientific">Bimuria novae-zelandiae CBS 107.79</name>
    <dbReference type="NCBI Taxonomy" id="1447943"/>
    <lineage>
        <taxon>Eukaryota</taxon>
        <taxon>Fungi</taxon>
        <taxon>Dikarya</taxon>
        <taxon>Ascomycota</taxon>
        <taxon>Pezizomycotina</taxon>
        <taxon>Dothideomycetes</taxon>
        <taxon>Pleosporomycetidae</taxon>
        <taxon>Pleosporales</taxon>
        <taxon>Massarineae</taxon>
        <taxon>Didymosphaeriaceae</taxon>
        <taxon>Bimuria</taxon>
    </lineage>
</organism>
<name>A0A6A5VIV0_9PLEO</name>
<keyword evidence="3" id="KW-1185">Reference proteome</keyword>
<evidence type="ECO:0008006" key="4">
    <source>
        <dbReference type="Google" id="ProtNLM"/>
    </source>
</evidence>
<reference evidence="2" key="1">
    <citation type="journal article" date="2020" name="Stud. Mycol.">
        <title>101 Dothideomycetes genomes: a test case for predicting lifestyles and emergence of pathogens.</title>
        <authorList>
            <person name="Haridas S."/>
            <person name="Albert R."/>
            <person name="Binder M."/>
            <person name="Bloem J."/>
            <person name="Labutti K."/>
            <person name="Salamov A."/>
            <person name="Andreopoulos B."/>
            <person name="Baker S."/>
            <person name="Barry K."/>
            <person name="Bills G."/>
            <person name="Bluhm B."/>
            <person name="Cannon C."/>
            <person name="Castanera R."/>
            <person name="Culley D."/>
            <person name="Daum C."/>
            <person name="Ezra D."/>
            <person name="Gonzalez J."/>
            <person name="Henrissat B."/>
            <person name="Kuo A."/>
            <person name="Liang C."/>
            <person name="Lipzen A."/>
            <person name="Lutzoni F."/>
            <person name="Magnuson J."/>
            <person name="Mondo S."/>
            <person name="Nolan M."/>
            <person name="Ohm R."/>
            <person name="Pangilinan J."/>
            <person name="Park H.-J."/>
            <person name="Ramirez L."/>
            <person name="Alfaro M."/>
            <person name="Sun H."/>
            <person name="Tritt A."/>
            <person name="Yoshinaga Y."/>
            <person name="Zwiers L.-H."/>
            <person name="Turgeon B."/>
            <person name="Goodwin S."/>
            <person name="Spatafora J."/>
            <person name="Crous P."/>
            <person name="Grigoriev I."/>
        </authorList>
    </citation>
    <scope>NUCLEOTIDE SEQUENCE</scope>
    <source>
        <strain evidence="2">CBS 107.79</strain>
    </source>
</reference>
<dbReference type="Proteomes" id="UP000800036">
    <property type="component" value="Unassembled WGS sequence"/>
</dbReference>